<evidence type="ECO:0008006" key="3">
    <source>
        <dbReference type="Google" id="ProtNLM"/>
    </source>
</evidence>
<evidence type="ECO:0000313" key="2">
    <source>
        <dbReference type="Proteomes" id="UP000199506"/>
    </source>
</evidence>
<dbReference type="STRING" id="190974.SAMN05216439_0847"/>
<sequence>MTINDNHNHFCIYCGAKLDFGQHFCTKCGKEVVHAEPTYEIVSRYYDLLYDIEQEYDAKQERAKELVNKLFDPAHMSYNKFLSSINKSNGLFNNQLDVAKRMIEVYDGTKDFIEHEIDNKIRTLQTFVDKMNDLIDEMVIHLSSNKQDTGDINNLFEDMDDLIDSVKDY</sequence>
<dbReference type="EMBL" id="FOAK01000001">
    <property type="protein sequence ID" value="SEK33878.1"/>
    <property type="molecule type" value="Genomic_DNA"/>
</dbReference>
<reference evidence="1 2" key="1">
    <citation type="submission" date="2016-10" db="EMBL/GenBank/DDBJ databases">
        <authorList>
            <person name="de Groot N.N."/>
        </authorList>
    </citation>
    <scope>NUCLEOTIDE SEQUENCE [LARGE SCALE GENOMIC DNA]</scope>
    <source>
        <strain evidence="1 2">DSM 11978</strain>
    </source>
</reference>
<dbReference type="AlphaFoldDB" id="A0A1H7G6Y1"/>
<evidence type="ECO:0000313" key="1">
    <source>
        <dbReference type="EMBL" id="SEK33878.1"/>
    </source>
</evidence>
<protein>
    <recommendedName>
        <fullName evidence="3">Zinc-ribbon domain-containing protein</fullName>
    </recommendedName>
</protein>
<dbReference type="RefSeq" id="WP_069575276.1">
    <property type="nucleotide sequence ID" value="NZ_FOAK01000001.1"/>
</dbReference>
<dbReference type="Proteomes" id="UP000199506">
    <property type="component" value="Unassembled WGS sequence"/>
</dbReference>
<accession>A0A1H7G6Y1</accession>
<organism evidence="1 2">
    <name type="scientific">Methanobrevibacter gottschalkii</name>
    <dbReference type="NCBI Taxonomy" id="190974"/>
    <lineage>
        <taxon>Archaea</taxon>
        <taxon>Methanobacteriati</taxon>
        <taxon>Methanobacteriota</taxon>
        <taxon>Methanomada group</taxon>
        <taxon>Methanobacteria</taxon>
        <taxon>Methanobacteriales</taxon>
        <taxon>Methanobacteriaceae</taxon>
        <taxon>Methanobrevibacter</taxon>
    </lineage>
</organism>
<name>A0A1H7G6Y1_9EURY</name>
<dbReference type="OrthoDB" id="77854at2157"/>
<proteinExistence type="predicted"/>
<gene>
    <name evidence="1" type="ORF">SAMN05216439_0847</name>
</gene>